<dbReference type="Proteomes" id="UP000283458">
    <property type="component" value="Unassembled WGS sequence"/>
</dbReference>
<organism evidence="1 2">
    <name type="scientific">Azospirillum cavernae</name>
    <dbReference type="NCBI Taxonomy" id="2320860"/>
    <lineage>
        <taxon>Bacteria</taxon>
        <taxon>Pseudomonadati</taxon>
        <taxon>Pseudomonadota</taxon>
        <taxon>Alphaproteobacteria</taxon>
        <taxon>Rhodospirillales</taxon>
        <taxon>Azospirillaceae</taxon>
        <taxon>Azospirillum</taxon>
    </lineage>
</organism>
<name>A0A418W470_9PROT</name>
<evidence type="ECO:0000313" key="1">
    <source>
        <dbReference type="EMBL" id="RJF84821.1"/>
    </source>
</evidence>
<dbReference type="EMBL" id="QYUL01000001">
    <property type="protein sequence ID" value="RJF84821.1"/>
    <property type="molecule type" value="Genomic_DNA"/>
</dbReference>
<dbReference type="AlphaFoldDB" id="A0A418W470"/>
<sequence>MSTAVPLLPVFMAYQGRAPFAEAEEVDAIMGYEERLLSQGEIVSPDDLFAKARYIQDTGRIDPSLIPMEAIDTLVAGILRLMGPTLSQSAPLGTAA</sequence>
<comment type="caution">
    <text evidence="1">The sequence shown here is derived from an EMBL/GenBank/DDBJ whole genome shotgun (WGS) entry which is preliminary data.</text>
</comment>
<dbReference type="OrthoDB" id="7306095at2"/>
<evidence type="ECO:0000313" key="2">
    <source>
        <dbReference type="Proteomes" id="UP000283458"/>
    </source>
</evidence>
<reference evidence="1 2" key="1">
    <citation type="submission" date="2018-09" db="EMBL/GenBank/DDBJ databases">
        <authorList>
            <person name="Zhu H."/>
        </authorList>
    </citation>
    <scope>NUCLEOTIDE SEQUENCE [LARGE SCALE GENOMIC DNA]</scope>
    <source>
        <strain evidence="1 2">K2W22B-5</strain>
    </source>
</reference>
<protein>
    <submittedName>
        <fullName evidence="1">Uncharacterized protein</fullName>
    </submittedName>
</protein>
<accession>A0A418W470</accession>
<dbReference type="RefSeq" id="WP_119830452.1">
    <property type="nucleotide sequence ID" value="NZ_QYUL01000001.1"/>
</dbReference>
<proteinExistence type="predicted"/>
<gene>
    <name evidence="1" type="ORF">D3877_10100</name>
</gene>
<keyword evidence="2" id="KW-1185">Reference proteome</keyword>